<proteinExistence type="predicted"/>
<comment type="caution">
    <text evidence="1">The sequence shown here is derived from an EMBL/GenBank/DDBJ whole genome shotgun (WGS) entry which is preliminary data.</text>
</comment>
<dbReference type="EMBL" id="CAJHJF010004442">
    <property type="protein sequence ID" value="CAD6943102.1"/>
    <property type="molecule type" value="Genomic_DNA"/>
</dbReference>
<dbReference type="AlphaFoldDB" id="A0A9N8LWH9"/>
<evidence type="ECO:0000313" key="2">
    <source>
        <dbReference type="Proteomes" id="UP000836404"/>
    </source>
</evidence>
<gene>
    <name evidence="1" type="ORF">JKILLFL_G568</name>
</gene>
<evidence type="ECO:0000313" key="1">
    <source>
        <dbReference type="EMBL" id="CAD6943102.1"/>
    </source>
</evidence>
<dbReference type="Proteomes" id="UP000836404">
    <property type="component" value="Unassembled WGS sequence"/>
</dbReference>
<accession>A0A9N8LWH9</accession>
<name>A0A9N8LWH9_9BASI</name>
<protein>
    <submittedName>
        <fullName evidence="1">Uncharacterized protein</fullName>
    </submittedName>
</protein>
<sequence>METNTTDAQDAPVPNTSDNTIAATSATVNALLNGIVNLTQTLADRDTSRDQQLTALLQFIRESKADNDVPKPDHYQGHMKQTTTFLFQINTAINSNPQRYDTVQKKIRFMSSRFKDTALMW</sequence>
<feature type="non-terminal residue" evidence="1">
    <location>
        <position position="121"/>
    </location>
</feature>
<keyword evidence="2" id="KW-1185">Reference proteome</keyword>
<reference evidence="1 2" key="1">
    <citation type="submission" date="2020-10" db="EMBL/GenBank/DDBJ databases">
        <authorList>
            <person name="Sedaghatjoo S."/>
        </authorList>
    </citation>
    <scope>NUCLEOTIDE SEQUENCE [LARGE SCALE GENOMIC DNA]</scope>
    <source>
        <strain evidence="1 2">LLFL</strain>
    </source>
</reference>
<organism evidence="1 2">
    <name type="scientific">Tilletia laevis</name>
    <dbReference type="NCBI Taxonomy" id="157183"/>
    <lineage>
        <taxon>Eukaryota</taxon>
        <taxon>Fungi</taxon>
        <taxon>Dikarya</taxon>
        <taxon>Basidiomycota</taxon>
        <taxon>Ustilaginomycotina</taxon>
        <taxon>Exobasidiomycetes</taxon>
        <taxon>Tilletiales</taxon>
        <taxon>Tilletiaceae</taxon>
        <taxon>Tilletia</taxon>
    </lineage>
</organism>